<dbReference type="RefSeq" id="XP_977124.1">
    <property type="nucleotide sequence ID" value="XM_972031.1"/>
</dbReference>
<reference evidence="3" key="1">
    <citation type="journal article" date="2006" name="PLoS Biol.">
        <title>Macronuclear genome sequence of the ciliate Tetrahymena thermophila, a model eukaryote.</title>
        <authorList>
            <person name="Eisen J.A."/>
            <person name="Coyne R.S."/>
            <person name="Wu M."/>
            <person name="Wu D."/>
            <person name="Thiagarajan M."/>
            <person name="Wortman J.R."/>
            <person name="Badger J.H."/>
            <person name="Ren Q."/>
            <person name="Amedeo P."/>
            <person name="Jones K.M."/>
            <person name="Tallon L.J."/>
            <person name="Delcher A.L."/>
            <person name="Salzberg S.L."/>
            <person name="Silva J.C."/>
            <person name="Haas B.J."/>
            <person name="Majoros W.H."/>
            <person name="Farzad M."/>
            <person name="Carlton J.M."/>
            <person name="Smith R.K. Jr."/>
            <person name="Garg J."/>
            <person name="Pearlman R.E."/>
            <person name="Karrer K.M."/>
            <person name="Sun L."/>
            <person name="Manning G."/>
            <person name="Elde N.C."/>
            <person name="Turkewitz A.P."/>
            <person name="Asai D.J."/>
            <person name="Wilkes D.E."/>
            <person name="Wang Y."/>
            <person name="Cai H."/>
            <person name="Collins K."/>
            <person name="Stewart B.A."/>
            <person name="Lee S.R."/>
            <person name="Wilamowska K."/>
            <person name="Weinberg Z."/>
            <person name="Ruzzo W.L."/>
            <person name="Wloga D."/>
            <person name="Gaertig J."/>
            <person name="Frankel J."/>
            <person name="Tsao C.-C."/>
            <person name="Gorovsky M.A."/>
            <person name="Keeling P.J."/>
            <person name="Waller R.F."/>
            <person name="Patron N.J."/>
            <person name="Cherry J.M."/>
            <person name="Stover N.A."/>
            <person name="Krieger C.J."/>
            <person name="del Toro C."/>
            <person name="Ryder H.F."/>
            <person name="Williamson S.C."/>
            <person name="Barbeau R.A."/>
            <person name="Hamilton E.P."/>
            <person name="Orias E."/>
        </authorList>
    </citation>
    <scope>NUCLEOTIDE SEQUENCE [LARGE SCALE GENOMIC DNA]</scope>
    <source>
        <strain evidence="3">SB210</strain>
    </source>
</reference>
<feature type="coiled-coil region" evidence="1">
    <location>
        <begin position="431"/>
        <end position="532"/>
    </location>
</feature>
<evidence type="ECO:0000313" key="3">
    <source>
        <dbReference type="Proteomes" id="UP000009168"/>
    </source>
</evidence>
<keyword evidence="3" id="KW-1185">Reference proteome</keyword>
<dbReference type="eggNOG" id="KOG1836">
    <property type="taxonomic scope" value="Eukaryota"/>
</dbReference>
<dbReference type="HOGENOM" id="CLU_349373_0_0_1"/>
<evidence type="ECO:0000256" key="1">
    <source>
        <dbReference type="SAM" id="Coils"/>
    </source>
</evidence>
<proteinExistence type="predicted"/>
<accession>Q22M96</accession>
<gene>
    <name evidence="2" type="ORF">TTHERM_00037230</name>
</gene>
<protein>
    <submittedName>
        <fullName evidence="2">Uncharacterized protein</fullName>
    </submittedName>
</protein>
<organism evidence="2 3">
    <name type="scientific">Tetrahymena thermophila (strain SB210)</name>
    <dbReference type="NCBI Taxonomy" id="312017"/>
    <lineage>
        <taxon>Eukaryota</taxon>
        <taxon>Sar</taxon>
        <taxon>Alveolata</taxon>
        <taxon>Ciliophora</taxon>
        <taxon>Intramacronucleata</taxon>
        <taxon>Oligohymenophorea</taxon>
        <taxon>Hymenostomatida</taxon>
        <taxon>Tetrahymenina</taxon>
        <taxon>Tetrahymenidae</taxon>
        <taxon>Tetrahymena</taxon>
    </lineage>
</organism>
<name>Q22M96_TETTS</name>
<dbReference type="STRING" id="312017.Q22M96"/>
<dbReference type="EMBL" id="GG662720">
    <property type="protein sequence ID" value="EAR86255.1"/>
    <property type="molecule type" value="Genomic_DNA"/>
</dbReference>
<keyword evidence="1" id="KW-0175">Coiled coil</keyword>
<feature type="coiled-coil region" evidence="1">
    <location>
        <begin position="109"/>
        <end position="385"/>
    </location>
</feature>
<evidence type="ECO:0000313" key="2">
    <source>
        <dbReference type="EMBL" id="EAR86255.1"/>
    </source>
</evidence>
<dbReference type="GeneID" id="7844747"/>
<dbReference type="KEGG" id="tet:TTHERM_00037230"/>
<sequence>MSFSNNQGIGGIYNSLNLKESAEFKIDSETQMENHQIQQSQGAIPLIPLIQQKSENSNSSKEIQQELEVTQNKMKEIRNKMKEDMMTQSSILKKEYEKEIIDNQIEKMQNIYQQQIELLSTKCQVLEKELKYITESSTSKMQMLEDENQNLLRDLQEKSHELNLALKTIDEYKQLIEQYQDERQKNNDKIKGIDEGYKFLETELTEANQKAEYFQKQKNKYKRERNDVRQQILLLKEENAILEQINQKYKQEIQYLTQNLAEQEIKLENYGTTEQNYSELQSQYIKLKNQSDEDQSLILQYESNLKQIQQQYELLQSQYQNIIVEKNAGEDRYLKQIQDLEEALQDTRQNLQKVDNQSAKTKKKISELQNQNDSFKIQIEKYSKSEEMYITDIKSICRALEKSLSTPSSSANLKTSEIPTEANDSEVTPLISLMKNIAQNIKKEIKQKESNISKKKEAINQLTSERENLNQKLEQQKNIFKEKEQNMKKEIEQQSQQINEISKTVLNLQNENNNLKRSLSDLQISYQNFQEVVKDKESVVYQKITLRMMNYCSWLHSKIAHLNLIKGMLWSIACIYLDSSDLILKLNAKYCDRQELQDNIKQSSTKQQKIARRKRMQQKLKIAFKCALFISLLKVKKNTKLLLSQGLICNWITCANRNNQVQQNIDQYNQDELFKNPDKFIMSMNSNSDVLNFKDTKINITSNIRLQLLQLEQFYHKSTQADRDQIDFFNKKIKEISSQMKSVVDSRSDFEDRLKQQIFLNKQQQITIQQLQGEVLDLQFELKLKNRHHNTPQQNAHHSQNQSNYLK</sequence>
<dbReference type="InParanoid" id="Q22M96"/>
<dbReference type="Proteomes" id="UP000009168">
    <property type="component" value="Unassembled WGS sequence"/>
</dbReference>
<dbReference type="AlphaFoldDB" id="Q22M96"/>